<evidence type="ECO:0000259" key="1">
    <source>
        <dbReference type="PROSITE" id="PS51819"/>
    </source>
</evidence>
<dbReference type="RefSeq" id="WP_189171050.1">
    <property type="nucleotide sequence ID" value="NZ_BMQB01000007.1"/>
</dbReference>
<keyword evidence="3" id="KW-1185">Reference proteome</keyword>
<evidence type="ECO:0000313" key="2">
    <source>
        <dbReference type="EMBL" id="GGK00386.1"/>
    </source>
</evidence>
<comment type="caution">
    <text evidence="2">The sequence shown here is derived from an EMBL/GenBank/DDBJ whole genome shotgun (WGS) entry which is preliminary data.</text>
</comment>
<dbReference type="InterPro" id="IPR004360">
    <property type="entry name" value="Glyas_Fos-R_dOase_dom"/>
</dbReference>
<dbReference type="AlphaFoldDB" id="A0A8J3FEH0"/>
<sequence length="146" mass="15376">MEQRLNFVTLAVRDVARSRAFYLDGLGWRPAFEAPGEVLFLRVAPGVVLSLWSRAGFVAELGYEPADGPAPLTLAHNVGAPAEVDAVLAAAVAAGARLISPGTARDWGGYSGYFADPDGFCWEVAHNPGPIGVEVLAESRAATRPD</sequence>
<name>A0A8J3FEH0_9ACTN</name>
<reference evidence="2" key="2">
    <citation type="submission" date="2020-09" db="EMBL/GenBank/DDBJ databases">
        <authorList>
            <person name="Sun Q."/>
            <person name="Ohkuma M."/>
        </authorList>
    </citation>
    <scope>NUCLEOTIDE SEQUENCE</scope>
    <source>
        <strain evidence="2">JCM 3090</strain>
    </source>
</reference>
<proteinExistence type="predicted"/>
<dbReference type="PANTHER" id="PTHR36503:SF1">
    <property type="entry name" value="BLR2520 PROTEIN"/>
    <property type="match status" value="1"/>
</dbReference>
<dbReference type="Pfam" id="PF00903">
    <property type="entry name" value="Glyoxalase"/>
    <property type="match status" value="1"/>
</dbReference>
<feature type="domain" description="VOC" evidence="1">
    <location>
        <begin position="4"/>
        <end position="127"/>
    </location>
</feature>
<gene>
    <name evidence="2" type="ORF">GCM10010123_32890</name>
</gene>
<organism evidence="2 3">
    <name type="scientific">Pilimelia anulata</name>
    <dbReference type="NCBI Taxonomy" id="53371"/>
    <lineage>
        <taxon>Bacteria</taxon>
        <taxon>Bacillati</taxon>
        <taxon>Actinomycetota</taxon>
        <taxon>Actinomycetes</taxon>
        <taxon>Micromonosporales</taxon>
        <taxon>Micromonosporaceae</taxon>
        <taxon>Pilimelia</taxon>
    </lineage>
</organism>
<dbReference type="PANTHER" id="PTHR36503">
    <property type="entry name" value="BLR2520 PROTEIN"/>
    <property type="match status" value="1"/>
</dbReference>
<dbReference type="SUPFAM" id="SSF54593">
    <property type="entry name" value="Glyoxalase/Bleomycin resistance protein/Dihydroxybiphenyl dioxygenase"/>
    <property type="match status" value="1"/>
</dbReference>
<evidence type="ECO:0000313" key="3">
    <source>
        <dbReference type="Proteomes" id="UP000649739"/>
    </source>
</evidence>
<reference evidence="2" key="1">
    <citation type="journal article" date="2014" name="Int. J. Syst. Evol. Microbiol.">
        <title>Complete genome sequence of Corynebacterium casei LMG S-19264T (=DSM 44701T), isolated from a smear-ripened cheese.</title>
        <authorList>
            <consortium name="US DOE Joint Genome Institute (JGI-PGF)"/>
            <person name="Walter F."/>
            <person name="Albersmeier A."/>
            <person name="Kalinowski J."/>
            <person name="Ruckert C."/>
        </authorList>
    </citation>
    <scope>NUCLEOTIDE SEQUENCE</scope>
    <source>
        <strain evidence="2">JCM 3090</strain>
    </source>
</reference>
<accession>A0A8J3FEH0</accession>
<dbReference type="PROSITE" id="PS51819">
    <property type="entry name" value="VOC"/>
    <property type="match status" value="1"/>
</dbReference>
<dbReference type="Proteomes" id="UP000649739">
    <property type="component" value="Unassembled WGS sequence"/>
</dbReference>
<protein>
    <submittedName>
        <fullName evidence="2">Glyoxalase</fullName>
    </submittedName>
</protein>
<dbReference type="InterPro" id="IPR037523">
    <property type="entry name" value="VOC_core"/>
</dbReference>
<dbReference type="EMBL" id="BMQB01000007">
    <property type="protein sequence ID" value="GGK00386.1"/>
    <property type="molecule type" value="Genomic_DNA"/>
</dbReference>
<dbReference type="InterPro" id="IPR029068">
    <property type="entry name" value="Glyas_Bleomycin-R_OHBP_Dase"/>
</dbReference>
<dbReference type="Gene3D" id="3.10.180.10">
    <property type="entry name" value="2,3-Dihydroxybiphenyl 1,2-Dioxygenase, domain 1"/>
    <property type="match status" value="1"/>
</dbReference>